<organism evidence="1 2">
    <name type="scientific">Bugula neritina</name>
    <name type="common">Brown bryozoan</name>
    <name type="synonym">Sertularia neritina</name>
    <dbReference type="NCBI Taxonomy" id="10212"/>
    <lineage>
        <taxon>Eukaryota</taxon>
        <taxon>Metazoa</taxon>
        <taxon>Spiralia</taxon>
        <taxon>Lophotrochozoa</taxon>
        <taxon>Bryozoa</taxon>
        <taxon>Gymnolaemata</taxon>
        <taxon>Cheilostomatida</taxon>
        <taxon>Flustrina</taxon>
        <taxon>Buguloidea</taxon>
        <taxon>Bugulidae</taxon>
        <taxon>Bugula</taxon>
    </lineage>
</organism>
<gene>
    <name evidence="1" type="ORF">EB796_008438</name>
</gene>
<keyword evidence="2" id="KW-1185">Reference proteome</keyword>
<accession>A0A7J7K3Q9</accession>
<dbReference type="Proteomes" id="UP000593567">
    <property type="component" value="Unassembled WGS sequence"/>
</dbReference>
<sequence length="68" mass="7732">MAGAPSVHTLITFFRTSPVLSKYWSTSCITSTADVVICRAVTYCTLIIEKYQLHQLTHQVVWRRMATV</sequence>
<proteinExistence type="predicted"/>
<dbReference type="EMBL" id="VXIV02001411">
    <property type="protein sequence ID" value="KAF6033259.1"/>
    <property type="molecule type" value="Genomic_DNA"/>
</dbReference>
<comment type="caution">
    <text evidence="1">The sequence shown here is derived from an EMBL/GenBank/DDBJ whole genome shotgun (WGS) entry which is preliminary data.</text>
</comment>
<evidence type="ECO:0000313" key="1">
    <source>
        <dbReference type="EMBL" id="KAF6033259.1"/>
    </source>
</evidence>
<reference evidence="1" key="1">
    <citation type="submission" date="2020-06" db="EMBL/GenBank/DDBJ databases">
        <title>Draft genome of Bugula neritina, a colonial animal packing powerful symbionts and potential medicines.</title>
        <authorList>
            <person name="Rayko M."/>
        </authorList>
    </citation>
    <scope>NUCLEOTIDE SEQUENCE [LARGE SCALE GENOMIC DNA]</scope>
    <source>
        <strain evidence="1">Kwan_BN1</strain>
    </source>
</reference>
<name>A0A7J7K3Q9_BUGNE</name>
<protein>
    <submittedName>
        <fullName evidence="1">Uncharacterized protein</fullName>
    </submittedName>
</protein>
<evidence type="ECO:0000313" key="2">
    <source>
        <dbReference type="Proteomes" id="UP000593567"/>
    </source>
</evidence>
<dbReference type="AlphaFoldDB" id="A0A7J7K3Q9"/>